<dbReference type="InterPro" id="IPR006179">
    <property type="entry name" value="5_nucleotidase/apyrase"/>
</dbReference>
<organism evidence="14 15">
    <name type="scientific">Roseateles subflavus</name>
    <dbReference type="NCBI Taxonomy" id="3053353"/>
    <lineage>
        <taxon>Bacteria</taxon>
        <taxon>Pseudomonadati</taxon>
        <taxon>Pseudomonadota</taxon>
        <taxon>Betaproteobacteria</taxon>
        <taxon>Burkholderiales</taxon>
        <taxon>Sphaerotilaceae</taxon>
        <taxon>Roseateles</taxon>
    </lineage>
</organism>
<comment type="similarity">
    <text evidence="5 11">Belongs to the 5'-nucleotidase family.</text>
</comment>
<reference evidence="14 15" key="1">
    <citation type="submission" date="2023-06" db="EMBL/GenBank/DDBJ databases">
        <title>Pelomonas sp. APW6 16S ribosomal RNA gene genome sequencing and assembly.</title>
        <authorList>
            <person name="Woo H."/>
        </authorList>
    </citation>
    <scope>NUCLEOTIDE SEQUENCE [LARGE SCALE GENOMIC DNA]</scope>
    <source>
        <strain evidence="14 15">APW6</strain>
    </source>
</reference>
<evidence type="ECO:0000313" key="15">
    <source>
        <dbReference type="Proteomes" id="UP001238603"/>
    </source>
</evidence>
<dbReference type="PANTHER" id="PTHR11575:SF6">
    <property type="entry name" value="2',3'-CYCLIC-NUCLEOTIDE 2'-PHOSPHODIESTERASE_3'-NUCLEOTIDASE"/>
    <property type="match status" value="1"/>
</dbReference>
<dbReference type="NCBIfam" id="NF006938">
    <property type="entry name" value="PRK09420.1"/>
    <property type="match status" value="1"/>
</dbReference>
<comment type="subcellular location">
    <subcellularLocation>
        <location evidence="4">Cell envelope</location>
    </subcellularLocation>
</comment>
<sequence length="642" mass="70831">MQERRPIPRLHRSLLALAGLALGTALQAQTLRLRVMETSDLHMNLLAYDYYQDQPSDAQGLSRVATLIAQARAEQPNHLLIDNGDLIQGSPMGDVAARQGLAQGRHPALQALRLLGYDAANIGNHEFNFGLPFLRQAYAEAGFPVISSNLREAGSRRPVFAPHALLEREFRDDAGRPQRLRIGLVGVLPPQILQWDRQHLQGRVVVEDMVAAARREIRWLRQAGADVVIAVAHTGYDAAPQPEGAENRAGELAQLPGLDALLLGHAHAEFPGPAFARHGGADVARGRIHGVPAVMPGSWGSHLGVIDLTLEQRRGRWQVADSRSSLRAIRDAQKRLSLAAPDSALEALLQPAHQATLDLIRQTVAEAPRPLHSYFDLVQPSAALALVARAQRQYAREALRGTRWQDLPLLSAAAPFRSGGRQGWRSYVDIAPGPMSVKHVSELYPYPNTVKVLQLSGAELREWLERSAAQFRRIEPGTDAPQALIDEAHPTFNYDVILGLDYEFDLSQPARYGPDGRRVADVNTNRVTALRHRGEPVRDEQRFLLVTNSYRASGGGSFPAAGPARVVLDAPDENREALQRLLQAGRGFDVEPDEGRWALQVPPGSRVQFRSSPAARRLLTQDARIRWLRDDPEGFALYELRP</sequence>
<evidence type="ECO:0000256" key="4">
    <source>
        <dbReference type="ARBA" id="ARBA00004196"/>
    </source>
</evidence>
<dbReference type="InterPro" id="IPR004843">
    <property type="entry name" value="Calcineurin-like_PHP"/>
</dbReference>
<dbReference type="Pfam" id="PF00149">
    <property type="entry name" value="Metallophos"/>
    <property type="match status" value="1"/>
</dbReference>
<evidence type="ECO:0000259" key="13">
    <source>
        <dbReference type="Pfam" id="PF02872"/>
    </source>
</evidence>
<evidence type="ECO:0000256" key="9">
    <source>
        <dbReference type="ARBA" id="ARBA00022801"/>
    </source>
</evidence>
<dbReference type="PRINTS" id="PR01607">
    <property type="entry name" value="APYRASEFAMLY"/>
</dbReference>
<dbReference type="EMBL" id="JASVDS010000004">
    <property type="protein sequence ID" value="MDL5033307.1"/>
    <property type="molecule type" value="Genomic_DNA"/>
</dbReference>
<dbReference type="Gene3D" id="3.60.21.10">
    <property type="match status" value="1"/>
</dbReference>
<dbReference type="CDD" id="cd07410">
    <property type="entry name" value="MPP_CpdB_N"/>
    <property type="match status" value="1"/>
</dbReference>
<protein>
    <submittedName>
        <fullName evidence="14">Bifunctional 2',3'-cyclic-nucleotide 2'-phosphodiesterase/3'-nucleotidase</fullName>
    </submittedName>
</protein>
<dbReference type="Proteomes" id="UP001238603">
    <property type="component" value="Unassembled WGS sequence"/>
</dbReference>
<evidence type="ECO:0000256" key="10">
    <source>
        <dbReference type="ARBA" id="ARBA00023268"/>
    </source>
</evidence>
<dbReference type="Gene3D" id="3.90.780.10">
    <property type="entry name" value="5'-Nucleotidase, C-terminal domain"/>
    <property type="match status" value="1"/>
</dbReference>
<feature type="domain" description="5'-Nucleotidase C-terminal" evidence="13">
    <location>
        <begin position="379"/>
        <end position="561"/>
    </location>
</feature>
<dbReference type="InterPro" id="IPR041827">
    <property type="entry name" value="CpdB_N"/>
</dbReference>
<keyword evidence="15" id="KW-1185">Reference proteome</keyword>
<comment type="caution">
    <text evidence="14">The sequence shown here is derived from an EMBL/GenBank/DDBJ whole genome shotgun (WGS) entry which is preliminary data.</text>
</comment>
<comment type="catalytic activity">
    <reaction evidence="1">
        <text>a ribonucleoside 3'-phosphate + H2O = a ribonucleoside + phosphate</text>
        <dbReference type="Rhea" id="RHEA:10144"/>
        <dbReference type="ChEBI" id="CHEBI:13197"/>
        <dbReference type="ChEBI" id="CHEBI:15377"/>
        <dbReference type="ChEBI" id="CHEBI:18254"/>
        <dbReference type="ChEBI" id="CHEBI:43474"/>
        <dbReference type="EC" id="3.1.3.6"/>
    </reaction>
</comment>
<keyword evidence="6" id="KW-0479">Metal-binding</keyword>
<dbReference type="PANTHER" id="PTHR11575">
    <property type="entry name" value="5'-NUCLEOTIDASE-RELATED"/>
    <property type="match status" value="1"/>
</dbReference>
<evidence type="ECO:0000256" key="3">
    <source>
        <dbReference type="ARBA" id="ARBA00001968"/>
    </source>
</evidence>
<accession>A0ABT7LKA8</accession>
<evidence type="ECO:0000256" key="5">
    <source>
        <dbReference type="ARBA" id="ARBA00006654"/>
    </source>
</evidence>
<evidence type="ECO:0000256" key="1">
    <source>
        <dbReference type="ARBA" id="ARBA00000527"/>
    </source>
</evidence>
<dbReference type="SUPFAM" id="SSF56300">
    <property type="entry name" value="Metallo-dependent phosphatases"/>
    <property type="match status" value="1"/>
</dbReference>
<dbReference type="SUPFAM" id="SSF55816">
    <property type="entry name" value="5'-nucleotidase (syn. UDP-sugar hydrolase), C-terminal domain"/>
    <property type="match status" value="1"/>
</dbReference>
<evidence type="ECO:0000259" key="12">
    <source>
        <dbReference type="Pfam" id="PF00149"/>
    </source>
</evidence>
<evidence type="ECO:0000256" key="2">
    <source>
        <dbReference type="ARBA" id="ARBA00001730"/>
    </source>
</evidence>
<dbReference type="InterPro" id="IPR036907">
    <property type="entry name" value="5'-Nucleotdase_C_sf"/>
</dbReference>
<evidence type="ECO:0000256" key="11">
    <source>
        <dbReference type="RuleBase" id="RU362119"/>
    </source>
</evidence>
<keyword evidence="8 11" id="KW-0547">Nucleotide-binding</keyword>
<comment type="catalytic activity">
    <reaction evidence="2">
        <text>a nucleoside 2',3'-cyclic phosphate + H2O = a nucleoside 3'-phosphate + H(+)</text>
        <dbReference type="Rhea" id="RHEA:19621"/>
        <dbReference type="ChEBI" id="CHEBI:15377"/>
        <dbReference type="ChEBI" id="CHEBI:15378"/>
        <dbReference type="ChEBI" id="CHEBI:66949"/>
        <dbReference type="ChEBI" id="CHEBI:66954"/>
        <dbReference type="EC" id="3.1.4.16"/>
    </reaction>
</comment>
<dbReference type="Pfam" id="PF02872">
    <property type="entry name" value="5_nucleotid_C"/>
    <property type="match status" value="1"/>
</dbReference>
<evidence type="ECO:0000256" key="6">
    <source>
        <dbReference type="ARBA" id="ARBA00022723"/>
    </source>
</evidence>
<gene>
    <name evidence="14" type="ORF">QRD43_15435</name>
</gene>
<proteinExistence type="inferred from homology"/>
<comment type="cofactor">
    <cofactor evidence="3">
        <name>a divalent metal cation</name>
        <dbReference type="ChEBI" id="CHEBI:60240"/>
    </cofactor>
</comment>
<keyword evidence="7" id="KW-0732">Signal</keyword>
<feature type="domain" description="Calcineurin-like phosphoesterase" evidence="12">
    <location>
        <begin position="33"/>
        <end position="268"/>
    </location>
</feature>
<dbReference type="RefSeq" id="WP_285983394.1">
    <property type="nucleotide sequence ID" value="NZ_JASVDS010000004.1"/>
</dbReference>
<dbReference type="InterPro" id="IPR029052">
    <property type="entry name" value="Metallo-depent_PP-like"/>
</dbReference>
<dbReference type="PROSITE" id="PS00786">
    <property type="entry name" value="5_NUCLEOTIDASE_2"/>
    <property type="match status" value="1"/>
</dbReference>
<evidence type="ECO:0000313" key="14">
    <source>
        <dbReference type="EMBL" id="MDL5033307.1"/>
    </source>
</evidence>
<evidence type="ECO:0000256" key="7">
    <source>
        <dbReference type="ARBA" id="ARBA00022729"/>
    </source>
</evidence>
<keyword evidence="10" id="KW-0511">Multifunctional enzyme</keyword>
<name>A0ABT7LKA8_9BURK</name>
<dbReference type="InterPro" id="IPR008334">
    <property type="entry name" value="5'-Nucleotdase_C"/>
</dbReference>
<evidence type="ECO:0000256" key="8">
    <source>
        <dbReference type="ARBA" id="ARBA00022741"/>
    </source>
</evidence>
<keyword evidence="9 11" id="KW-0378">Hydrolase</keyword>
<dbReference type="InterPro" id="IPR006146">
    <property type="entry name" value="5'-Nucleotdase_CS"/>
</dbReference>